<dbReference type="RefSeq" id="WP_112305063.1">
    <property type="nucleotide sequence ID" value="NZ_QMDV01000002.1"/>
</dbReference>
<evidence type="ECO:0000313" key="1">
    <source>
        <dbReference type="EMBL" id="RAU82914.1"/>
    </source>
</evidence>
<dbReference type="Proteomes" id="UP000251692">
    <property type="component" value="Unassembled WGS sequence"/>
</dbReference>
<reference evidence="1 2" key="2">
    <citation type="submission" date="2018-07" db="EMBL/GenBank/DDBJ databases">
        <title>Pontibacter sp. 2b14 genomic sequence and assembly.</title>
        <authorList>
            <person name="Du Z.-J."/>
        </authorList>
    </citation>
    <scope>NUCLEOTIDE SEQUENCE [LARGE SCALE GENOMIC DNA]</scope>
    <source>
        <strain evidence="1 2">2b14</strain>
    </source>
</reference>
<evidence type="ECO:0008006" key="3">
    <source>
        <dbReference type="Google" id="ProtNLM"/>
    </source>
</evidence>
<reference evidence="1 2" key="1">
    <citation type="submission" date="2018-06" db="EMBL/GenBank/DDBJ databases">
        <authorList>
            <person name="Liu Z.-W."/>
        </authorList>
    </citation>
    <scope>NUCLEOTIDE SEQUENCE [LARGE SCALE GENOMIC DNA]</scope>
    <source>
        <strain evidence="1 2">2b14</strain>
    </source>
</reference>
<evidence type="ECO:0000313" key="2">
    <source>
        <dbReference type="Proteomes" id="UP000251692"/>
    </source>
</evidence>
<comment type="caution">
    <text evidence="1">The sequence shown here is derived from an EMBL/GenBank/DDBJ whole genome shotgun (WGS) entry which is preliminary data.</text>
</comment>
<dbReference type="AlphaFoldDB" id="A0A364RF61"/>
<dbReference type="OrthoDB" id="956031at2"/>
<dbReference type="EMBL" id="QMDV01000002">
    <property type="protein sequence ID" value="RAU82914.1"/>
    <property type="molecule type" value="Genomic_DNA"/>
</dbReference>
<sequence length="136" mass="15982">MKKKQTLVDNDCVTISLNEEKNLIETTWLRQPTSAEFRKYISLIVAIAIEHKLPSLLFDIRKRNYIGFADQNWLIDDIFPQLTGTLKKVAYLTEVESFKLFDTMRLQEVMASNFESNSFLIDHFLDEKQAFDWLLS</sequence>
<gene>
    <name evidence="1" type="ORF">DP923_06610</name>
</gene>
<organism evidence="1 2">
    <name type="scientific">Pontibacter arcticus</name>
    <dbReference type="NCBI Taxonomy" id="2080288"/>
    <lineage>
        <taxon>Bacteria</taxon>
        <taxon>Pseudomonadati</taxon>
        <taxon>Bacteroidota</taxon>
        <taxon>Cytophagia</taxon>
        <taxon>Cytophagales</taxon>
        <taxon>Hymenobacteraceae</taxon>
        <taxon>Pontibacter</taxon>
    </lineage>
</organism>
<name>A0A364RF61_9BACT</name>
<accession>A0A364RF61</accession>
<protein>
    <recommendedName>
        <fullName evidence="3">SpoIIAA-like</fullName>
    </recommendedName>
</protein>
<proteinExistence type="predicted"/>
<keyword evidence="2" id="KW-1185">Reference proteome</keyword>